<dbReference type="RefSeq" id="XP_011780003.1">
    <property type="nucleotide sequence ID" value="XM_011781701.1"/>
</dbReference>
<accession>D0A7T8</accession>
<reference evidence="2" key="1">
    <citation type="journal article" date="2010" name="PLoS Negl. Trop. Dis.">
        <title>The genome sequence of Trypanosoma brucei gambiense, causative agent of chronic human african trypanosomiasis.</title>
        <authorList>
            <person name="Jackson A.P."/>
            <person name="Sanders M."/>
            <person name="Berry A."/>
            <person name="McQuillan J."/>
            <person name="Aslett M.A."/>
            <person name="Quail M.A."/>
            <person name="Chukualim B."/>
            <person name="Capewell P."/>
            <person name="MacLeod A."/>
            <person name="Melville S.E."/>
            <person name="Gibson W."/>
            <person name="Barry J.D."/>
            <person name="Berriman M."/>
            <person name="Hertz-Fowler C."/>
        </authorList>
    </citation>
    <scope>NUCLEOTIDE SEQUENCE [LARGE SCALE GENOMIC DNA]</scope>
    <source>
        <strain evidence="2">MHOM/CI/86/DAL972</strain>
    </source>
</reference>
<dbReference type="EMBL" id="FN554974">
    <property type="protein sequence ID" value="CBH17739.1"/>
    <property type="molecule type" value="Genomic_DNA"/>
</dbReference>
<dbReference type="GeneID" id="23867893"/>
<proteinExistence type="predicted"/>
<gene>
    <name evidence="1" type="ORF">TbgDal_XI8580</name>
</gene>
<dbReference type="Proteomes" id="UP000002316">
    <property type="component" value="Chromosome 11"/>
</dbReference>
<protein>
    <submittedName>
        <fullName evidence="1">Uncharacterized protein</fullName>
    </submittedName>
</protein>
<evidence type="ECO:0000313" key="1">
    <source>
        <dbReference type="EMBL" id="CBH17739.1"/>
    </source>
</evidence>
<dbReference type="KEGG" id="tbg:TbgDal_XI8580"/>
<dbReference type="AlphaFoldDB" id="D0A7T8"/>
<evidence type="ECO:0000313" key="2">
    <source>
        <dbReference type="Proteomes" id="UP000002316"/>
    </source>
</evidence>
<name>D0A7T8_TRYB9</name>
<organism evidence="1 2">
    <name type="scientific">Trypanosoma brucei gambiense (strain MHOM/CI/86/DAL972)</name>
    <dbReference type="NCBI Taxonomy" id="679716"/>
    <lineage>
        <taxon>Eukaryota</taxon>
        <taxon>Discoba</taxon>
        <taxon>Euglenozoa</taxon>
        <taxon>Kinetoplastea</taxon>
        <taxon>Metakinetoplastina</taxon>
        <taxon>Trypanosomatida</taxon>
        <taxon>Trypanosomatidae</taxon>
        <taxon>Trypanosoma</taxon>
    </lineage>
</organism>
<sequence length="130" mass="14989">MCACTYSYPRAAHGHDGTTSQLFTRKRIFTLPQLHRSYFLKLLFVQKPLSNPLRAVSLHLTFHQHHSLLGPSVACRAHKHMINYYAKCRARNHTEGEGRCLAFRGMYLLTRTGAFLPASLAKKRINKLHW</sequence>